<dbReference type="Proteomes" id="UP000610558">
    <property type="component" value="Unassembled WGS sequence"/>
</dbReference>
<comment type="similarity">
    <text evidence="5">Belongs to the pyruvate, phosphate/water dikinase regulatory protein family. PSRP subfamily.</text>
</comment>
<dbReference type="RefSeq" id="WP_190764814.1">
    <property type="nucleotide sequence ID" value="NZ_JACXLD010000004.1"/>
</dbReference>
<dbReference type="HAMAP" id="MF_01062">
    <property type="entry name" value="PSRP"/>
    <property type="match status" value="1"/>
</dbReference>
<name>A0A927GXA9_9GAMM</name>
<keyword evidence="3 5" id="KW-0547">Nucleotide-binding</keyword>
<dbReference type="GO" id="GO:0016776">
    <property type="term" value="F:phosphotransferase activity, phosphate group as acceptor"/>
    <property type="evidence" value="ECO:0007669"/>
    <property type="project" value="UniProtKB-UniRule"/>
</dbReference>
<dbReference type="EMBL" id="JACXLD010000004">
    <property type="protein sequence ID" value="MBD2859234.1"/>
    <property type="molecule type" value="Genomic_DNA"/>
</dbReference>
<feature type="binding site" evidence="5">
    <location>
        <begin position="152"/>
        <end position="159"/>
    </location>
    <ligand>
        <name>ADP</name>
        <dbReference type="ChEBI" id="CHEBI:456216"/>
    </ligand>
</feature>
<comment type="caution">
    <text evidence="6">The sequence shown here is derived from an EMBL/GenBank/DDBJ whole genome shotgun (WGS) entry which is preliminary data.</text>
</comment>
<dbReference type="InterPro" id="IPR005177">
    <property type="entry name" value="Kinase-pyrophosphorylase"/>
</dbReference>
<comment type="catalytic activity">
    <reaction evidence="5">
        <text>[pyruvate, water dikinase] + ADP = [pyruvate, water dikinase]-phosphate + AMP + H(+)</text>
        <dbReference type="Rhea" id="RHEA:46020"/>
        <dbReference type="Rhea" id="RHEA-COMP:11425"/>
        <dbReference type="Rhea" id="RHEA-COMP:11426"/>
        <dbReference type="ChEBI" id="CHEBI:15378"/>
        <dbReference type="ChEBI" id="CHEBI:43176"/>
        <dbReference type="ChEBI" id="CHEBI:68546"/>
        <dbReference type="ChEBI" id="CHEBI:456215"/>
        <dbReference type="ChEBI" id="CHEBI:456216"/>
        <dbReference type="EC" id="2.7.11.33"/>
    </reaction>
</comment>
<keyword evidence="4 5" id="KW-0418">Kinase</keyword>
<dbReference type="PANTHER" id="PTHR31756">
    <property type="entry name" value="PYRUVATE, PHOSPHATE DIKINASE REGULATORY PROTEIN 1, CHLOROPLASTIC"/>
    <property type="match status" value="1"/>
</dbReference>
<dbReference type="GO" id="GO:0004674">
    <property type="term" value="F:protein serine/threonine kinase activity"/>
    <property type="evidence" value="ECO:0007669"/>
    <property type="project" value="UniProtKB-UniRule"/>
</dbReference>
<dbReference type="EC" id="2.7.11.33" evidence="5"/>
<accession>A0A927GXA9</accession>
<dbReference type="EC" id="2.7.4.28" evidence="5"/>
<evidence type="ECO:0000313" key="6">
    <source>
        <dbReference type="EMBL" id="MBD2859234.1"/>
    </source>
</evidence>
<sequence>MIHPAFFISDSTGITAETLGRSVLSHFETIDFDYIVLPYVDSVEKAQRAVERINLAAKDYGTRPIIFDTLVNQDIRRVIATSDGFIVDVLDTFLNQLEIALGKKPSCTVGRAKGPEQEARYRHRIDAVNFALDNDDGAKLDRYDQAEIILIGVSRSGKTPTSLYLGMQAGIFVANYPLTEEDLEDNRLPKALQNHRARLYGLTIEPERLAAIRTERRPNSRYAELRQCEDEIRQAEALFKRFGISYLDTTHASVEEISARILSEIHIRGHHRS</sequence>
<dbReference type="NCBIfam" id="NF003742">
    <property type="entry name" value="PRK05339.1"/>
    <property type="match status" value="1"/>
</dbReference>
<dbReference type="InterPro" id="IPR026530">
    <property type="entry name" value="PSRP"/>
</dbReference>
<dbReference type="Pfam" id="PF03618">
    <property type="entry name" value="Kinase-PPPase"/>
    <property type="match status" value="1"/>
</dbReference>
<reference evidence="6" key="1">
    <citation type="submission" date="2020-09" db="EMBL/GenBank/DDBJ databases">
        <authorList>
            <person name="Yoon J.-W."/>
        </authorList>
    </citation>
    <scope>NUCLEOTIDE SEQUENCE</scope>
    <source>
        <strain evidence="6">KMU-158</strain>
    </source>
</reference>
<keyword evidence="1 5" id="KW-0723">Serine/threonine-protein kinase</keyword>
<keyword evidence="7" id="KW-1185">Reference proteome</keyword>
<evidence type="ECO:0000256" key="3">
    <source>
        <dbReference type="ARBA" id="ARBA00022741"/>
    </source>
</evidence>
<proteinExistence type="inferred from homology"/>
<evidence type="ECO:0000256" key="4">
    <source>
        <dbReference type="ARBA" id="ARBA00022777"/>
    </source>
</evidence>
<comment type="function">
    <text evidence="5">Bifunctional serine/threonine kinase and phosphorylase involved in the regulation of the phosphoenolpyruvate synthase (PEPS) by catalyzing its phosphorylation/dephosphorylation.</text>
</comment>
<protein>
    <recommendedName>
        <fullName evidence="5">Putative phosphoenolpyruvate synthase regulatory protein</fullName>
        <shortName evidence="5">PEP synthase regulatory protein</shortName>
        <shortName evidence="5">PSRP</shortName>
        <ecNumber evidence="5">2.7.11.33</ecNumber>
        <ecNumber evidence="5">2.7.4.28</ecNumber>
    </recommendedName>
    <alternativeName>
        <fullName evidence="5">Pyruvate, water dikinase regulatory protein</fullName>
    </alternativeName>
</protein>
<dbReference type="AlphaFoldDB" id="A0A927GXA9"/>
<comment type="catalytic activity">
    <reaction evidence="5">
        <text>[pyruvate, water dikinase]-phosphate + phosphate + H(+) = [pyruvate, water dikinase] + diphosphate</text>
        <dbReference type="Rhea" id="RHEA:48580"/>
        <dbReference type="Rhea" id="RHEA-COMP:11425"/>
        <dbReference type="Rhea" id="RHEA-COMP:11426"/>
        <dbReference type="ChEBI" id="CHEBI:15378"/>
        <dbReference type="ChEBI" id="CHEBI:33019"/>
        <dbReference type="ChEBI" id="CHEBI:43176"/>
        <dbReference type="ChEBI" id="CHEBI:43474"/>
        <dbReference type="ChEBI" id="CHEBI:68546"/>
        <dbReference type="EC" id="2.7.4.28"/>
    </reaction>
</comment>
<organism evidence="6 7">
    <name type="scientific">Spongiibacter pelagi</name>
    <dbReference type="NCBI Taxonomy" id="2760804"/>
    <lineage>
        <taxon>Bacteria</taxon>
        <taxon>Pseudomonadati</taxon>
        <taxon>Pseudomonadota</taxon>
        <taxon>Gammaproteobacteria</taxon>
        <taxon>Cellvibrionales</taxon>
        <taxon>Spongiibacteraceae</taxon>
        <taxon>Spongiibacter</taxon>
    </lineage>
</organism>
<dbReference type="GO" id="GO:0043531">
    <property type="term" value="F:ADP binding"/>
    <property type="evidence" value="ECO:0007669"/>
    <property type="project" value="UniProtKB-UniRule"/>
</dbReference>
<evidence type="ECO:0000256" key="2">
    <source>
        <dbReference type="ARBA" id="ARBA00022679"/>
    </source>
</evidence>
<dbReference type="PANTHER" id="PTHR31756:SF3">
    <property type="entry name" value="PYRUVATE, PHOSPHATE DIKINASE REGULATORY PROTEIN 1, CHLOROPLASTIC"/>
    <property type="match status" value="1"/>
</dbReference>
<evidence type="ECO:0000256" key="1">
    <source>
        <dbReference type="ARBA" id="ARBA00022527"/>
    </source>
</evidence>
<keyword evidence="2 5" id="KW-0808">Transferase</keyword>
<evidence type="ECO:0000256" key="5">
    <source>
        <dbReference type="HAMAP-Rule" id="MF_01062"/>
    </source>
</evidence>
<dbReference type="GO" id="GO:0005524">
    <property type="term" value="F:ATP binding"/>
    <property type="evidence" value="ECO:0007669"/>
    <property type="project" value="InterPro"/>
</dbReference>
<gene>
    <name evidence="6" type="ORF">IB286_09465</name>
</gene>
<evidence type="ECO:0000313" key="7">
    <source>
        <dbReference type="Proteomes" id="UP000610558"/>
    </source>
</evidence>